<dbReference type="GO" id="GO:0015833">
    <property type="term" value="P:peptide transport"/>
    <property type="evidence" value="ECO:0007669"/>
    <property type="project" value="TreeGrafter"/>
</dbReference>
<feature type="compositionally biased region" description="Basic and acidic residues" evidence="1">
    <location>
        <begin position="285"/>
        <end position="297"/>
    </location>
</feature>
<dbReference type="GO" id="GO:1904680">
    <property type="term" value="F:peptide transmembrane transporter activity"/>
    <property type="evidence" value="ECO:0007669"/>
    <property type="project" value="TreeGrafter"/>
</dbReference>
<dbReference type="PANTHER" id="PTHR30290">
    <property type="entry name" value="PERIPLASMIC BINDING COMPONENT OF ABC TRANSPORTER"/>
    <property type="match status" value="1"/>
</dbReference>
<feature type="compositionally biased region" description="Gly residues" evidence="1">
    <location>
        <begin position="442"/>
        <end position="452"/>
    </location>
</feature>
<dbReference type="Pfam" id="PF00496">
    <property type="entry name" value="SBP_bac_5"/>
    <property type="match status" value="1"/>
</dbReference>
<proteinExistence type="predicted"/>
<reference evidence="3 4" key="1">
    <citation type="submission" date="2019-06" db="EMBL/GenBank/DDBJ databases">
        <title>Whole genome shotgun sequence of Streptomyces cacaoi subsp. cacaoi NBRC 12748.</title>
        <authorList>
            <person name="Hosoyama A."/>
            <person name="Uohara A."/>
            <person name="Ohji S."/>
            <person name="Ichikawa N."/>
        </authorList>
    </citation>
    <scope>NUCLEOTIDE SEQUENCE [LARGE SCALE GENOMIC DNA]</scope>
    <source>
        <strain evidence="3 4">NBRC 12748</strain>
    </source>
</reference>
<sequence length="737" mass="78942">MPLPLAGCSSDQGRTDSAAPARDPGEIRTTDRQQISTGGTLRWAVDAAPGTLNVFQPDADEASRRVAGATLPTLFTLDAQGEPKPDEDYLRGAEVTSTEPRQTVVYKLAPKARWNDGRRISAADFRAQWKALRGKNDAYWTARNAGYDRIRTVRKGEGPGEVEVVFNKPYADWRSLFAPLYPKQTMGNPSAFNDGARKKLPASAGPFRVARAGGKGKTVLERDPRWWGSRPKLERIELKPVPQGKRAKALREGEVDLARIDARTAEKIESAGSLGGPGHPHRKGEHGEQGEHADHDTAAAGARRAAKLPKGVRALRKYEVRKAMEPAYTQLALNGASGPLSDERVRRAVARALDRDELASEALHGTGLPDEPLGNHLRMANQDGYKDNSKAVGGKDLDSAQSLLAEAGWETGGGILRGAGRGHGKSGGDGAEGADGPENGAGKSGGKQGQGGPAEPPSGAGKGNVSGVPRFRAEAQAAAVALSPRQLEQVVDRPLSLTTSTTVQRGALLAQAAQARLAAAEESGGKRALSRARSAQTVARDVRAQGREMRLLSTGRAAAVRTKEGKPLALRFVLPDGDNSRRIRATGKRIAGMLNEVGIRTQIKKVPDESYFKDHIAAGEYDLALYSWPASAYPATDARPIYAKPQPAPDGSLLVEQNYTRVGTDKIDQLFERAAGELDEGRRRELMQKADARIWAVAGSLPLHQNGQLVAADRRLVNAGAFGFADPQYEDIGFTRH</sequence>
<dbReference type="CDD" id="cd08501">
    <property type="entry name" value="PBP2_Lpqw"/>
    <property type="match status" value="1"/>
</dbReference>
<dbReference type="InterPro" id="IPR039424">
    <property type="entry name" value="SBP_5"/>
</dbReference>
<feature type="compositionally biased region" description="Basic and acidic residues" evidence="1">
    <location>
        <begin position="384"/>
        <end position="393"/>
    </location>
</feature>
<dbReference type="PANTHER" id="PTHR30290:SF65">
    <property type="entry name" value="MONOACYL PHOSPHATIDYLINOSITOL TETRAMANNOSIDE-BINDING PROTEIN LPQW-RELATED"/>
    <property type="match status" value="1"/>
</dbReference>
<keyword evidence="3" id="KW-0449">Lipoprotein</keyword>
<evidence type="ECO:0000256" key="1">
    <source>
        <dbReference type="SAM" id="MobiDB-lite"/>
    </source>
</evidence>
<dbReference type="Proteomes" id="UP000319210">
    <property type="component" value="Unassembled WGS sequence"/>
</dbReference>
<protein>
    <submittedName>
        <fullName evidence="3">Lipoprotein</fullName>
    </submittedName>
</protein>
<dbReference type="Gene3D" id="3.10.105.10">
    <property type="entry name" value="Dipeptide-binding Protein, Domain 3"/>
    <property type="match status" value="2"/>
</dbReference>
<feature type="domain" description="Solute-binding protein family 5" evidence="2">
    <location>
        <begin position="98"/>
        <end position="415"/>
    </location>
</feature>
<evidence type="ECO:0000313" key="3">
    <source>
        <dbReference type="EMBL" id="GEB52068.1"/>
    </source>
</evidence>
<dbReference type="AlphaFoldDB" id="A0A4Y3R5Q4"/>
<evidence type="ECO:0000259" key="2">
    <source>
        <dbReference type="Pfam" id="PF00496"/>
    </source>
</evidence>
<gene>
    <name evidence="3" type="ORF">SCA03_46190</name>
</gene>
<keyword evidence="4" id="KW-1185">Reference proteome</keyword>
<comment type="caution">
    <text evidence="3">The sequence shown here is derived from an EMBL/GenBank/DDBJ whole genome shotgun (WGS) entry which is preliminary data.</text>
</comment>
<feature type="region of interest" description="Disordered" evidence="1">
    <location>
        <begin position="361"/>
        <end position="393"/>
    </location>
</feature>
<feature type="region of interest" description="Disordered" evidence="1">
    <location>
        <begin position="415"/>
        <end position="467"/>
    </location>
</feature>
<dbReference type="EMBL" id="BJMM01000027">
    <property type="protein sequence ID" value="GEB52068.1"/>
    <property type="molecule type" value="Genomic_DNA"/>
</dbReference>
<organism evidence="3 4">
    <name type="scientific">Streptomyces cacaoi</name>
    <dbReference type="NCBI Taxonomy" id="1898"/>
    <lineage>
        <taxon>Bacteria</taxon>
        <taxon>Bacillati</taxon>
        <taxon>Actinomycetota</taxon>
        <taxon>Actinomycetes</taxon>
        <taxon>Kitasatosporales</taxon>
        <taxon>Streptomycetaceae</taxon>
        <taxon>Streptomyces</taxon>
    </lineage>
</organism>
<feature type="region of interest" description="Disordered" evidence="1">
    <location>
        <begin position="268"/>
        <end position="305"/>
    </location>
</feature>
<dbReference type="InterPro" id="IPR000914">
    <property type="entry name" value="SBP_5_dom"/>
</dbReference>
<name>A0A4Y3R5Q4_STRCI</name>
<dbReference type="SUPFAM" id="SSF53850">
    <property type="entry name" value="Periplasmic binding protein-like II"/>
    <property type="match status" value="2"/>
</dbReference>
<evidence type="ECO:0000313" key="4">
    <source>
        <dbReference type="Proteomes" id="UP000319210"/>
    </source>
</evidence>
<dbReference type="Gene3D" id="3.90.76.10">
    <property type="entry name" value="Dipeptide-binding Protein, Domain 1"/>
    <property type="match status" value="1"/>
</dbReference>
<dbReference type="Gene3D" id="3.40.190.10">
    <property type="entry name" value="Periplasmic binding protein-like II"/>
    <property type="match status" value="1"/>
</dbReference>
<accession>A0A4Y3R5Q4</accession>
<feature type="compositionally biased region" description="Gly residues" evidence="1">
    <location>
        <begin position="415"/>
        <end position="433"/>
    </location>
</feature>
<feature type="region of interest" description="Disordered" evidence="1">
    <location>
        <begin position="1"/>
        <end position="38"/>
    </location>
</feature>